<dbReference type="Pfam" id="PF08282">
    <property type="entry name" value="Hydrolase_3"/>
    <property type="match status" value="1"/>
</dbReference>
<evidence type="ECO:0000313" key="1">
    <source>
        <dbReference type="EMBL" id="EFM11577.1"/>
    </source>
</evidence>
<reference evidence="1 2" key="1">
    <citation type="submission" date="2010-07" db="EMBL/GenBank/DDBJ databases">
        <title>The draft genome of Paenibacillus curdlanolyticus YK9.</title>
        <authorList>
            <consortium name="US DOE Joint Genome Institute (JGI-PGF)"/>
            <person name="Lucas S."/>
            <person name="Copeland A."/>
            <person name="Lapidus A."/>
            <person name="Cheng J.-F."/>
            <person name="Bruce D."/>
            <person name="Goodwin L."/>
            <person name="Pitluck S."/>
            <person name="Land M.L."/>
            <person name="Hauser L."/>
            <person name="Chang Y.-J."/>
            <person name="Jeffries C."/>
            <person name="Anderson I.J."/>
            <person name="Johnson E."/>
            <person name="Loganathan U."/>
            <person name="Mulhopadhyay B."/>
            <person name="Kyrpides N."/>
            <person name="Woyke T.J."/>
        </authorList>
    </citation>
    <scope>NUCLEOTIDE SEQUENCE [LARGE SCALE GENOMIC DNA]</scope>
    <source>
        <strain evidence="1 2">YK9</strain>
    </source>
</reference>
<dbReference type="AlphaFoldDB" id="E0I6B1"/>
<protein>
    <submittedName>
        <fullName evidence="1">Haloacid dehalogenase domain protein hydrolase type 3</fullName>
    </submittedName>
</protein>
<dbReference type="GO" id="GO:0000287">
    <property type="term" value="F:magnesium ion binding"/>
    <property type="evidence" value="ECO:0007669"/>
    <property type="project" value="TreeGrafter"/>
</dbReference>
<gene>
    <name evidence="1" type="ORF">PaecuDRAFT_1183</name>
</gene>
<dbReference type="RefSeq" id="WP_006037198.1">
    <property type="nucleotide sequence ID" value="NZ_AEDD01000003.1"/>
</dbReference>
<organism evidence="1 2">
    <name type="scientific">Paenibacillus curdlanolyticus YK9</name>
    <dbReference type="NCBI Taxonomy" id="717606"/>
    <lineage>
        <taxon>Bacteria</taxon>
        <taxon>Bacillati</taxon>
        <taxon>Bacillota</taxon>
        <taxon>Bacilli</taxon>
        <taxon>Bacillales</taxon>
        <taxon>Paenibacillaceae</taxon>
        <taxon>Paenibacillus</taxon>
    </lineage>
</organism>
<evidence type="ECO:0000313" key="2">
    <source>
        <dbReference type="Proteomes" id="UP000005387"/>
    </source>
</evidence>
<dbReference type="STRING" id="717606.PaecuDRAFT_1183"/>
<dbReference type="PROSITE" id="PS01228">
    <property type="entry name" value="COF_1"/>
    <property type="match status" value="1"/>
</dbReference>
<dbReference type="InterPro" id="IPR036412">
    <property type="entry name" value="HAD-like_sf"/>
</dbReference>
<dbReference type="InterPro" id="IPR006379">
    <property type="entry name" value="HAD-SF_hydro_IIB"/>
</dbReference>
<dbReference type="NCBIfam" id="TIGR01484">
    <property type="entry name" value="HAD-SF-IIB"/>
    <property type="match status" value="1"/>
</dbReference>
<dbReference type="Proteomes" id="UP000005387">
    <property type="component" value="Unassembled WGS sequence"/>
</dbReference>
<dbReference type="GO" id="GO:0016791">
    <property type="term" value="F:phosphatase activity"/>
    <property type="evidence" value="ECO:0007669"/>
    <property type="project" value="TreeGrafter"/>
</dbReference>
<dbReference type="Gene3D" id="3.30.1240.10">
    <property type="match status" value="1"/>
</dbReference>
<dbReference type="GO" id="GO:0005829">
    <property type="term" value="C:cytosol"/>
    <property type="evidence" value="ECO:0007669"/>
    <property type="project" value="TreeGrafter"/>
</dbReference>
<keyword evidence="2" id="KW-1185">Reference proteome</keyword>
<dbReference type="EMBL" id="AEDD01000003">
    <property type="protein sequence ID" value="EFM11577.1"/>
    <property type="molecule type" value="Genomic_DNA"/>
</dbReference>
<proteinExistence type="predicted"/>
<accession>E0I6B1</accession>
<dbReference type="InterPro" id="IPR023214">
    <property type="entry name" value="HAD_sf"/>
</dbReference>
<dbReference type="PANTHER" id="PTHR10000:SF8">
    <property type="entry name" value="HAD SUPERFAMILY HYDROLASE-LIKE, TYPE 3"/>
    <property type="match status" value="1"/>
</dbReference>
<name>E0I6B1_9BACL</name>
<keyword evidence="1" id="KW-0378">Hydrolase</keyword>
<dbReference type="eggNOG" id="COG0561">
    <property type="taxonomic scope" value="Bacteria"/>
</dbReference>
<dbReference type="Gene3D" id="3.40.50.1000">
    <property type="entry name" value="HAD superfamily/HAD-like"/>
    <property type="match status" value="1"/>
</dbReference>
<dbReference type="SUPFAM" id="SSF56784">
    <property type="entry name" value="HAD-like"/>
    <property type="match status" value="1"/>
</dbReference>
<dbReference type="PANTHER" id="PTHR10000">
    <property type="entry name" value="PHOSPHOSERINE PHOSPHATASE"/>
    <property type="match status" value="1"/>
</dbReference>
<sequence length="277" mass="31346">MPRYLLTDLDGTLLTSDAQLSDYTVRVINNALENGDCISFATARSYQSSMAVTSRILWRYPLVLYNGSLLFDPVNRQVLGGHWLANETTNAIIALGREMALVPLLFALDDTDRERVLHERLTREGDQRFYASRPGDPRFTEVEQLSCLPSYRTLIVTYIGLREELEPLFHAITGRYGAAVHVHFMRDTYIDNHYFLEVSHPLANKEHGMRLWCEHVGCLPEDVTVFGDNLNDIGLFKRAGTRLAVSGAHRELKLMASRIIGSNDEDGVAKEIEALYL</sequence>